<evidence type="ECO:0000313" key="1">
    <source>
        <dbReference type="EMBL" id="VVN44927.1"/>
    </source>
</evidence>
<dbReference type="EMBL" id="CABVHB010000095">
    <property type="protein sequence ID" value="VVN44927.1"/>
    <property type="molecule type" value="Genomic_DNA"/>
</dbReference>
<evidence type="ECO:0000313" key="2">
    <source>
        <dbReference type="Proteomes" id="UP000344274"/>
    </source>
</evidence>
<accession>A0A5E7KAB9</accession>
<dbReference type="Proteomes" id="UP000344274">
    <property type="component" value="Unassembled WGS sequence"/>
</dbReference>
<gene>
    <name evidence="1" type="ORF">PS673_05667</name>
</gene>
<dbReference type="SUPFAM" id="SSF55486">
    <property type="entry name" value="Metalloproteases ('zincins'), catalytic domain"/>
    <property type="match status" value="1"/>
</dbReference>
<evidence type="ECO:0008006" key="3">
    <source>
        <dbReference type="Google" id="ProtNLM"/>
    </source>
</evidence>
<organism evidence="1 2">
    <name type="scientific">Pseudomonas fluorescens</name>
    <dbReference type="NCBI Taxonomy" id="294"/>
    <lineage>
        <taxon>Bacteria</taxon>
        <taxon>Pseudomonadati</taxon>
        <taxon>Pseudomonadota</taxon>
        <taxon>Gammaproteobacteria</taxon>
        <taxon>Pseudomonadales</taxon>
        <taxon>Pseudomonadaceae</taxon>
        <taxon>Pseudomonas</taxon>
    </lineage>
</organism>
<protein>
    <recommendedName>
        <fullName evidence="3">Peptidase M12B domain-containing protein</fullName>
    </recommendedName>
</protein>
<dbReference type="RefSeq" id="WP_154860874.1">
    <property type="nucleotide sequence ID" value="NZ_CABVHB010000095.1"/>
</dbReference>
<dbReference type="AlphaFoldDB" id="A0A5E7KAB9"/>
<sequence length="224" mass="25956" precursor="true">MQNPLMKFMTFIAALLLSLNIHANDSPPLKDDRLDPIRIYFIFHDDIPKSKRDSIYGDYIHPFIEEFQSITGRKAHVVFDEYIAPYSNFKYRSSDQEKVIKEWSELAWQYRKKRNDDKEFRVSGNDRVLLITNDMINGHPFFGGVGGIADAQPGRAAIASLDLKQGIGHELGHTFNADHEDGEVLYDGWWCETFMLPPLQLRSNCMVFSDANRKRIKDYVDSLY</sequence>
<reference evidence="1 2" key="1">
    <citation type="submission" date="2019-09" db="EMBL/GenBank/DDBJ databases">
        <authorList>
            <person name="Chandra G."/>
            <person name="Truman W A."/>
        </authorList>
    </citation>
    <scope>NUCLEOTIDE SEQUENCE [LARGE SCALE GENOMIC DNA]</scope>
    <source>
        <strain evidence="1">PS673</strain>
    </source>
</reference>
<proteinExistence type="predicted"/>
<name>A0A5E7KAB9_PSEFL</name>